<feature type="region of interest" description="Disordered" evidence="1">
    <location>
        <begin position="127"/>
        <end position="153"/>
    </location>
</feature>
<reference evidence="3" key="1">
    <citation type="journal article" date="2020" name="mSystems">
        <title>Genome- and Community-Level Interaction Insights into Carbon Utilization and Element Cycling Functions of Hydrothermarchaeota in Hydrothermal Sediment.</title>
        <authorList>
            <person name="Zhou Z."/>
            <person name="Liu Y."/>
            <person name="Xu W."/>
            <person name="Pan J."/>
            <person name="Luo Z.H."/>
            <person name="Li M."/>
        </authorList>
    </citation>
    <scope>NUCLEOTIDE SEQUENCE [LARGE SCALE GENOMIC DNA]</scope>
    <source>
        <strain evidence="3">SpSt-339</strain>
    </source>
</reference>
<sequence length="153" mass="16179">MTRMQTAAASLVAAIPAALLAVLLVMAFLNSSENLKGLTMVLVGGTLACGVALAAMPVGILVFGGPKKAKADVATSQPVETMVVDEDEEMSTGDEIMTADSEVEEPTEEIAETVDFDSAELSDLADTDLEQISDSDLFVEEEEDELPKKKKKK</sequence>
<feature type="transmembrane region" description="Helical" evidence="2">
    <location>
        <begin position="7"/>
        <end position="29"/>
    </location>
</feature>
<evidence type="ECO:0000256" key="2">
    <source>
        <dbReference type="SAM" id="Phobius"/>
    </source>
</evidence>
<dbReference type="EMBL" id="DSOK01000356">
    <property type="protein sequence ID" value="HEN16371.1"/>
    <property type="molecule type" value="Genomic_DNA"/>
</dbReference>
<keyword evidence="2" id="KW-1133">Transmembrane helix</keyword>
<evidence type="ECO:0000313" key="3">
    <source>
        <dbReference type="EMBL" id="HEN16371.1"/>
    </source>
</evidence>
<comment type="caution">
    <text evidence="3">The sequence shown here is derived from an EMBL/GenBank/DDBJ whole genome shotgun (WGS) entry which is preliminary data.</text>
</comment>
<gene>
    <name evidence="3" type="ORF">ENQ76_12990</name>
</gene>
<dbReference type="AlphaFoldDB" id="A0A7C2NYI4"/>
<evidence type="ECO:0000256" key="1">
    <source>
        <dbReference type="SAM" id="MobiDB-lite"/>
    </source>
</evidence>
<protein>
    <submittedName>
        <fullName evidence="3">Uncharacterized protein</fullName>
    </submittedName>
</protein>
<organism evidence="3">
    <name type="scientific">Schlesneria paludicola</name>
    <dbReference type="NCBI Taxonomy" id="360056"/>
    <lineage>
        <taxon>Bacteria</taxon>
        <taxon>Pseudomonadati</taxon>
        <taxon>Planctomycetota</taxon>
        <taxon>Planctomycetia</taxon>
        <taxon>Planctomycetales</taxon>
        <taxon>Planctomycetaceae</taxon>
        <taxon>Schlesneria</taxon>
    </lineage>
</organism>
<feature type="transmembrane region" description="Helical" evidence="2">
    <location>
        <begin position="41"/>
        <end position="63"/>
    </location>
</feature>
<accession>A0A7C2NYI4</accession>
<keyword evidence="2" id="KW-0812">Transmembrane</keyword>
<feature type="compositionally biased region" description="Acidic residues" evidence="1">
    <location>
        <begin position="127"/>
        <end position="145"/>
    </location>
</feature>
<keyword evidence="2" id="KW-0472">Membrane</keyword>
<proteinExistence type="predicted"/>
<name>A0A7C2NYI4_9PLAN</name>